<dbReference type="PANTHER" id="PTHR43776">
    <property type="entry name" value="TRANSPORT ATP-BINDING PROTEIN"/>
    <property type="match status" value="1"/>
</dbReference>
<dbReference type="InterPro" id="IPR003593">
    <property type="entry name" value="AAA+_ATPase"/>
</dbReference>
<dbReference type="InterPro" id="IPR050319">
    <property type="entry name" value="ABC_transp_ATP-bind"/>
</dbReference>
<dbReference type="Pfam" id="PF00005">
    <property type="entry name" value="ABC_tran"/>
    <property type="match status" value="2"/>
</dbReference>
<dbReference type="PANTHER" id="PTHR43776:SF15">
    <property type="entry name" value="GLUTATHIONE IMPORT ATP-BINDING PROTEIN GSIA"/>
    <property type="match status" value="1"/>
</dbReference>
<dbReference type="InterPro" id="IPR017871">
    <property type="entry name" value="ABC_transporter-like_CS"/>
</dbReference>
<gene>
    <name evidence="19" type="ORF">PZL22_006034</name>
</gene>
<evidence type="ECO:0000256" key="14">
    <source>
        <dbReference type="ARBA" id="ARBA00039050"/>
    </source>
</evidence>
<keyword evidence="3" id="KW-0813">Transport</keyword>
<keyword evidence="7" id="KW-0547">Nucleotide-binding</keyword>
<dbReference type="Pfam" id="PF08352">
    <property type="entry name" value="oligo_HPY"/>
    <property type="match status" value="2"/>
</dbReference>
<keyword evidence="4" id="KW-1003">Cell membrane</keyword>
<evidence type="ECO:0000256" key="5">
    <source>
        <dbReference type="ARBA" id="ARBA00022519"/>
    </source>
</evidence>
<geneLocation type="plasmid" evidence="19 20">
    <name>pSkuCCBAU71714a</name>
</geneLocation>
<dbReference type="Gene3D" id="3.40.50.300">
    <property type="entry name" value="P-loop containing nucleotide triphosphate hydrolases"/>
    <property type="match status" value="2"/>
</dbReference>
<feature type="domain" description="ABC transporter" evidence="18">
    <location>
        <begin position="313"/>
        <end position="552"/>
    </location>
</feature>
<dbReference type="GO" id="GO:0005524">
    <property type="term" value="F:ATP binding"/>
    <property type="evidence" value="ECO:0007669"/>
    <property type="project" value="UniProtKB-KW"/>
</dbReference>
<dbReference type="CDD" id="cd03257">
    <property type="entry name" value="ABC_NikE_OppD_transporters"/>
    <property type="match status" value="2"/>
</dbReference>
<dbReference type="SUPFAM" id="SSF52540">
    <property type="entry name" value="P-loop containing nucleoside triphosphate hydrolases"/>
    <property type="match status" value="2"/>
</dbReference>
<keyword evidence="20" id="KW-1185">Reference proteome</keyword>
<keyword evidence="9 19" id="KW-0067">ATP-binding</keyword>
<dbReference type="RefSeq" id="WP_127701710.1">
    <property type="nucleotide sequence ID" value="NZ_CP120366.1"/>
</dbReference>
<comment type="subunit">
    <text evidence="2">The complex is composed of two ATP-binding proteins (GsiA), two transmembrane proteins (GsiC and GsiD) and a solute-binding protein (GsiB).</text>
</comment>
<name>A0ABY8TD83_9HYPH</name>
<protein>
    <recommendedName>
        <fullName evidence="15">Glutathione import ATP-binding protein GsiA</fullName>
        <ecNumber evidence="14">7.4.2.10</ecNumber>
    </recommendedName>
</protein>
<evidence type="ECO:0000256" key="16">
    <source>
        <dbReference type="ARBA" id="ARBA00047640"/>
    </source>
</evidence>
<dbReference type="InterPro" id="IPR027417">
    <property type="entry name" value="P-loop_NTPase"/>
</dbReference>
<keyword evidence="10" id="KW-1278">Translocase</keyword>
<dbReference type="NCBIfam" id="NF007739">
    <property type="entry name" value="PRK10419.1"/>
    <property type="match status" value="2"/>
</dbReference>
<accession>A0ABY8TD83</accession>
<dbReference type="NCBIfam" id="NF008453">
    <property type="entry name" value="PRK11308.1"/>
    <property type="match status" value="2"/>
</dbReference>
<keyword evidence="11" id="KW-0472">Membrane</keyword>
<evidence type="ECO:0000256" key="12">
    <source>
        <dbReference type="ARBA" id="ARBA00037530"/>
    </source>
</evidence>
<keyword evidence="19" id="KW-0614">Plasmid</keyword>
<dbReference type="PROSITE" id="PS00211">
    <property type="entry name" value="ABC_TRANSPORTER_1"/>
    <property type="match status" value="2"/>
</dbReference>
<comment type="catalytic activity">
    <reaction evidence="16">
        <text>glutathione(out) + ATP + H2O = glutathione(in) + ADP + phosphate + H(+)</text>
        <dbReference type="Rhea" id="RHEA:29791"/>
        <dbReference type="ChEBI" id="CHEBI:15377"/>
        <dbReference type="ChEBI" id="CHEBI:15378"/>
        <dbReference type="ChEBI" id="CHEBI:30616"/>
        <dbReference type="ChEBI" id="CHEBI:43474"/>
        <dbReference type="ChEBI" id="CHEBI:57925"/>
        <dbReference type="ChEBI" id="CHEBI:456216"/>
        <dbReference type="EC" id="7.4.2.10"/>
    </reaction>
</comment>
<comment type="function">
    <text evidence="12">Part of the ABC transporter complex GsiABCD involved in glutathione import. Responsible for energy coupling to the transport system.</text>
</comment>
<evidence type="ECO:0000256" key="1">
    <source>
        <dbReference type="ARBA" id="ARBA00004417"/>
    </source>
</evidence>
<reference evidence="19 20" key="1">
    <citation type="submission" date="2023-03" db="EMBL/GenBank/DDBJ databases">
        <authorList>
            <person name="Menendez E."/>
            <person name="Kaur S."/>
            <person name="Flores-Felix J.D."/>
            <person name="diCenzo G.C."/>
            <person name="Peix A."/>
            <person name="Velazquez E."/>
        </authorList>
    </citation>
    <scope>NUCLEOTIDE SEQUENCE [LARGE SCALE GENOMIC DNA]</scope>
    <source>
        <strain evidence="19 20">CCBAU 71714</strain>
        <plasmid evidence="19 20">pSkuCCBAU71714a</plasmid>
    </source>
</reference>
<comment type="similarity">
    <text evidence="13">Belongs to the ABC transporter superfamily. Glutathione importer (TC 3.A.1.5.11) family.</text>
</comment>
<evidence type="ECO:0000256" key="17">
    <source>
        <dbReference type="SAM" id="MobiDB-lite"/>
    </source>
</evidence>
<dbReference type="SMART" id="SM00382">
    <property type="entry name" value="AAA"/>
    <property type="match status" value="2"/>
</dbReference>
<evidence type="ECO:0000256" key="8">
    <source>
        <dbReference type="ARBA" id="ARBA00022801"/>
    </source>
</evidence>
<evidence type="ECO:0000256" key="3">
    <source>
        <dbReference type="ARBA" id="ARBA00022448"/>
    </source>
</evidence>
<evidence type="ECO:0000256" key="13">
    <source>
        <dbReference type="ARBA" id="ARBA00038416"/>
    </source>
</evidence>
<dbReference type="EMBL" id="CP120366">
    <property type="protein sequence ID" value="WHS95864.1"/>
    <property type="molecule type" value="Genomic_DNA"/>
</dbReference>
<dbReference type="InterPro" id="IPR013563">
    <property type="entry name" value="Oligopep_ABC_C"/>
</dbReference>
<evidence type="ECO:0000256" key="15">
    <source>
        <dbReference type="ARBA" id="ARBA00041187"/>
    </source>
</evidence>
<evidence type="ECO:0000256" key="10">
    <source>
        <dbReference type="ARBA" id="ARBA00022967"/>
    </source>
</evidence>
<keyword evidence="5" id="KW-0997">Cell inner membrane</keyword>
<comment type="subcellular location">
    <subcellularLocation>
        <location evidence="1">Cell inner membrane</location>
        <topology evidence="1">Peripheral membrane protein</topology>
    </subcellularLocation>
</comment>
<proteinExistence type="inferred from homology"/>
<dbReference type="InterPro" id="IPR003439">
    <property type="entry name" value="ABC_transporter-like_ATP-bd"/>
</dbReference>
<evidence type="ECO:0000256" key="4">
    <source>
        <dbReference type="ARBA" id="ARBA00022475"/>
    </source>
</evidence>
<keyword evidence="6" id="KW-0677">Repeat</keyword>
<evidence type="ECO:0000259" key="18">
    <source>
        <dbReference type="PROSITE" id="PS50893"/>
    </source>
</evidence>
<evidence type="ECO:0000313" key="20">
    <source>
        <dbReference type="Proteomes" id="UP001233264"/>
    </source>
</evidence>
<evidence type="ECO:0000313" key="19">
    <source>
        <dbReference type="EMBL" id="WHS95864.1"/>
    </source>
</evidence>
<dbReference type="Proteomes" id="UP001233264">
    <property type="component" value="Plasmid pSkuCCBAU71714a"/>
</dbReference>
<evidence type="ECO:0000256" key="9">
    <source>
        <dbReference type="ARBA" id="ARBA00022840"/>
    </source>
</evidence>
<evidence type="ECO:0000256" key="6">
    <source>
        <dbReference type="ARBA" id="ARBA00022737"/>
    </source>
</evidence>
<dbReference type="PROSITE" id="PS50893">
    <property type="entry name" value="ABC_TRANSPORTER_2"/>
    <property type="match status" value="2"/>
</dbReference>
<feature type="region of interest" description="Disordered" evidence="17">
    <location>
        <begin position="274"/>
        <end position="293"/>
    </location>
</feature>
<sequence>MTQPVLSVSNLVTSFRVGGVWRPVVDDVSFAIGRKETVAIVGESGSGKSVTALSIMRLNAFGAARIEGSIKLNGNELLTLPEPGMRRVRGNEIAMIFQEPMTSLNPVLTIGYQIAEVLIRHRGLSRSEAEKESIRLLEKVRIPGAKSRFHEYPHQFSGGMRQRVMISMALAGKPKLLIADEPTTALDVTIQAQILELIKEVQEERDMSVLFITHDMGVVAEIADRTVVMFRGSAVEAGATEDIFHRPRNPYTRSLLAAVPKLGSMIASNRPTRFPVVDKSTGEPDVPAEGPNTVKETERPVLEVAGLTTRFDIRSGFLASIKGRVHAVENVSFSLRAGETLALVGESGCGKSTTGRSVVRLTEPISGSVLLDGVDVLQLSHYELREHRRRMQMIFQDPFASLNPRMDVGSAIAEPLLTRSLVTRSEARAKVADLLERVGLSPDVSKRLPHEFSGGQRQRICIARALAVEPRLIVADEGVSALDVSVKAQVVNLLLDLQSRMGLSYLFISHDMAVVERISHRVAVMYLGEIVEIGPRQAIFQNPQHPYTKRLLAAVPIADPSRRLQKRSLTNDEIRNPIRPADYVPPVRQYREVSPGHAVMIWGEEWDKKDAPGLAA</sequence>
<evidence type="ECO:0000256" key="11">
    <source>
        <dbReference type="ARBA" id="ARBA00023136"/>
    </source>
</evidence>
<feature type="domain" description="ABC transporter" evidence="18">
    <location>
        <begin position="6"/>
        <end position="256"/>
    </location>
</feature>
<evidence type="ECO:0000256" key="7">
    <source>
        <dbReference type="ARBA" id="ARBA00022741"/>
    </source>
</evidence>
<evidence type="ECO:0000256" key="2">
    <source>
        <dbReference type="ARBA" id="ARBA00011469"/>
    </source>
</evidence>
<keyword evidence="8" id="KW-0378">Hydrolase</keyword>
<organism evidence="19 20">
    <name type="scientific">Sinorhizobium kummerowiae</name>
    <dbReference type="NCBI Taxonomy" id="158892"/>
    <lineage>
        <taxon>Bacteria</taxon>
        <taxon>Pseudomonadati</taxon>
        <taxon>Pseudomonadota</taxon>
        <taxon>Alphaproteobacteria</taxon>
        <taxon>Hyphomicrobiales</taxon>
        <taxon>Rhizobiaceae</taxon>
        <taxon>Sinorhizobium/Ensifer group</taxon>
        <taxon>Sinorhizobium</taxon>
    </lineage>
</organism>
<dbReference type="EC" id="7.4.2.10" evidence="14"/>